<evidence type="ECO:0000313" key="2">
    <source>
        <dbReference type="EMBL" id="TXB68456.1"/>
    </source>
</evidence>
<reference evidence="2 3" key="1">
    <citation type="submission" date="2019-08" db="EMBL/GenBank/DDBJ databases">
        <authorList>
            <person name="Ye J."/>
        </authorList>
    </citation>
    <scope>NUCLEOTIDE SEQUENCE [LARGE SCALE GENOMIC DNA]</scope>
    <source>
        <strain evidence="2 3">TK008</strain>
    </source>
</reference>
<dbReference type="OrthoDB" id="7776983at2"/>
<keyword evidence="1" id="KW-0472">Membrane</keyword>
<evidence type="ECO:0000313" key="3">
    <source>
        <dbReference type="Proteomes" id="UP000321562"/>
    </source>
</evidence>
<keyword evidence="1" id="KW-0812">Transmembrane</keyword>
<comment type="caution">
    <text evidence="2">The sequence shown here is derived from an EMBL/GenBank/DDBJ whole genome shotgun (WGS) entry which is preliminary data.</text>
</comment>
<proteinExistence type="predicted"/>
<dbReference type="RefSeq" id="WP_147098245.1">
    <property type="nucleotide sequence ID" value="NZ_JBHUFH010000012.1"/>
</dbReference>
<protein>
    <submittedName>
        <fullName evidence="2">Uncharacterized protein</fullName>
    </submittedName>
</protein>
<keyword evidence="1" id="KW-1133">Transmembrane helix</keyword>
<keyword evidence="3" id="KW-1185">Reference proteome</keyword>
<organism evidence="2 3">
    <name type="scientific">Paracoccus aurantiacus</name>
    <dbReference type="NCBI Taxonomy" id="2599412"/>
    <lineage>
        <taxon>Bacteria</taxon>
        <taxon>Pseudomonadati</taxon>
        <taxon>Pseudomonadota</taxon>
        <taxon>Alphaproteobacteria</taxon>
        <taxon>Rhodobacterales</taxon>
        <taxon>Paracoccaceae</taxon>
        <taxon>Paracoccus</taxon>
    </lineage>
</organism>
<dbReference type="EMBL" id="VOPL01000004">
    <property type="protein sequence ID" value="TXB68456.1"/>
    <property type="molecule type" value="Genomic_DNA"/>
</dbReference>
<accession>A0A5C6S2I3</accession>
<dbReference type="Proteomes" id="UP000321562">
    <property type="component" value="Unassembled WGS sequence"/>
</dbReference>
<dbReference type="AlphaFoldDB" id="A0A5C6S2I3"/>
<sequence length="69" mass="7011">MGDILLLLGTALFVLSVIAAIVSVINTRAPRGAAILFCAGLAVLAVCAWLYPGSVGIPQLGAAWGRLFG</sequence>
<gene>
    <name evidence="2" type="ORF">FQV27_10665</name>
</gene>
<evidence type="ECO:0000256" key="1">
    <source>
        <dbReference type="SAM" id="Phobius"/>
    </source>
</evidence>
<name>A0A5C6S2I3_9RHOB</name>
<feature type="transmembrane region" description="Helical" evidence="1">
    <location>
        <begin position="29"/>
        <end position="51"/>
    </location>
</feature>